<accession>A0A1Q5T7Y9</accession>
<comment type="caution">
    <text evidence="2">The sequence shown here is derived from an EMBL/GenBank/DDBJ whole genome shotgun (WGS) entry which is preliminary data.</text>
</comment>
<name>A0A1Q5T7Y9_9BACL</name>
<dbReference type="EMBL" id="MQMG01000003">
    <property type="protein sequence ID" value="OKO96298.1"/>
    <property type="molecule type" value="Genomic_DNA"/>
</dbReference>
<evidence type="ECO:0000313" key="2">
    <source>
        <dbReference type="EMBL" id="OKO96298.1"/>
    </source>
</evidence>
<gene>
    <name evidence="2" type="ORF">BRO54_0477</name>
</gene>
<evidence type="ECO:0000256" key="1">
    <source>
        <dbReference type="SAM" id="Phobius"/>
    </source>
</evidence>
<reference evidence="3" key="2">
    <citation type="submission" date="2017-01" db="EMBL/GenBank/DDBJ databases">
        <title>Genome sequencing and annotation of Geobacillus sp. 1017, a Hydrocarbon-Oxidizing Thermophilic Bacterium Isolated from a Heavy Oil Reservoir (China).</title>
        <authorList>
            <person name="Kadnikov V.V."/>
            <person name="Mardanov A.V."/>
            <person name="Poltaraus A.B."/>
            <person name="Sokolova D.S."/>
            <person name="Semenova E.M."/>
            <person name="Ravin N.V."/>
            <person name="Tourova T.P."/>
            <person name="Nazina T.N."/>
        </authorList>
    </citation>
    <scope>NUCLEOTIDE SEQUENCE [LARGE SCALE GENOMIC DNA]</scope>
    <source>
        <strain evidence="3">1017</strain>
    </source>
</reference>
<sequence length="66" mass="7260">MDKTKLYLSDIHLPLIFGLRPAQNGSGSLLSGNDKPAAAFKAAGQFFIHVTVLIRFLYCRPLPVMV</sequence>
<evidence type="ECO:0000313" key="3">
    <source>
        <dbReference type="Proteomes" id="UP000186030"/>
    </source>
</evidence>
<dbReference type="AlphaFoldDB" id="A0A1Q5T7Y9"/>
<reference evidence="2 3" key="1">
    <citation type="submission" date="2016-11" db="EMBL/GenBank/DDBJ databases">
        <authorList>
            <person name="Kadnikov V."/>
            <person name="Nazina T."/>
        </authorList>
    </citation>
    <scope>NUCLEOTIDE SEQUENCE [LARGE SCALE GENOMIC DNA]</scope>
    <source>
        <strain evidence="2 3">1017</strain>
    </source>
</reference>
<dbReference type="Proteomes" id="UP000186030">
    <property type="component" value="Unassembled WGS sequence"/>
</dbReference>
<keyword evidence="1" id="KW-0472">Membrane</keyword>
<dbReference type="RefSeq" id="WP_074042992.1">
    <property type="nucleotide sequence ID" value="NZ_MQMG01000003.1"/>
</dbReference>
<proteinExistence type="predicted"/>
<protein>
    <submittedName>
        <fullName evidence="2">Uncharacterized protein</fullName>
    </submittedName>
</protein>
<keyword evidence="1" id="KW-1133">Transmembrane helix</keyword>
<keyword evidence="1" id="KW-0812">Transmembrane</keyword>
<feature type="transmembrane region" description="Helical" evidence="1">
    <location>
        <begin position="38"/>
        <end position="58"/>
    </location>
</feature>
<organism evidence="2 3">
    <name type="scientific">Geobacillus proteiniphilus</name>
    <dbReference type="NCBI Taxonomy" id="860353"/>
    <lineage>
        <taxon>Bacteria</taxon>
        <taxon>Bacillati</taxon>
        <taxon>Bacillota</taxon>
        <taxon>Bacilli</taxon>
        <taxon>Bacillales</taxon>
        <taxon>Anoxybacillaceae</taxon>
        <taxon>Geobacillus</taxon>
    </lineage>
</organism>